<dbReference type="PROSITE" id="PS00182">
    <property type="entry name" value="GLNA_ADENYLATION"/>
    <property type="match status" value="1"/>
</dbReference>
<keyword evidence="12 15" id="KW-0436">Ligase</keyword>
<accession>A0A839UY01</accession>
<dbReference type="Pfam" id="PF03951">
    <property type="entry name" value="Gln-synt_N"/>
    <property type="match status" value="1"/>
</dbReference>
<feature type="binding site" evidence="6">
    <location>
        <position position="230"/>
    </location>
    <ligand>
        <name>ATP</name>
        <dbReference type="ChEBI" id="CHEBI:30616"/>
    </ligand>
</feature>
<evidence type="ECO:0000259" key="13">
    <source>
        <dbReference type="PROSITE" id="PS51986"/>
    </source>
</evidence>
<evidence type="ECO:0000256" key="2">
    <source>
        <dbReference type="ARBA" id="ARBA00009897"/>
    </source>
</evidence>
<dbReference type="NCBIfam" id="TIGR00653">
    <property type="entry name" value="GlnA"/>
    <property type="match status" value="1"/>
</dbReference>
<feature type="binding site" evidence="6">
    <location>
        <position position="374"/>
    </location>
    <ligand>
        <name>ATP</name>
        <dbReference type="ChEBI" id="CHEBI:30616"/>
    </ligand>
</feature>
<evidence type="ECO:0000256" key="3">
    <source>
        <dbReference type="ARBA" id="ARBA00011258"/>
    </source>
</evidence>
<dbReference type="FunFam" id="3.30.590.10:FF:000001">
    <property type="entry name" value="Glutamine synthetase"/>
    <property type="match status" value="1"/>
</dbReference>
<dbReference type="EMBL" id="JABXXQ010000055">
    <property type="protein sequence ID" value="NVN29655.1"/>
    <property type="molecule type" value="Genomic_DNA"/>
</dbReference>
<dbReference type="InterPro" id="IPR008147">
    <property type="entry name" value="Gln_synt_N"/>
</dbReference>
<feature type="binding site" evidence="6">
    <location>
        <position position="361"/>
    </location>
    <ligand>
        <name>ATP</name>
        <dbReference type="ChEBI" id="CHEBI:30616"/>
    </ligand>
</feature>
<feature type="binding site" evidence="7">
    <location>
        <position position="154"/>
    </location>
    <ligand>
        <name>Mg(2+)</name>
        <dbReference type="ChEBI" id="CHEBI:18420"/>
        <label>1</label>
    </ligand>
</feature>
<feature type="binding site" evidence="5">
    <location>
        <position position="343"/>
    </location>
    <ligand>
        <name>L-glutamate</name>
        <dbReference type="ChEBI" id="CHEBI:29985"/>
    </ligand>
</feature>
<dbReference type="RefSeq" id="WP_176622532.1">
    <property type="nucleotide sequence ID" value="NZ_JABXXQ010000055.1"/>
</dbReference>
<protein>
    <recommendedName>
        <fullName evidence="12">Glutamine synthetase</fullName>
        <ecNumber evidence="12">6.3.1.2</ecNumber>
    </recommendedName>
</protein>
<feature type="binding site" evidence="5">
    <location>
        <position position="361"/>
    </location>
    <ligand>
        <name>L-glutamate</name>
        <dbReference type="ChEBI" id="CHEBI:29985"/>
    </ligand>
</feature>
<dbReference type="InterPro" id="IPR027303">
    <property type="entry name" value="Gln_synth_gly_rich_site"/>
</dbReference>
<dbReference type="AlphaFoldDB" id="A0A839UY01"/>
<dbReference type="PROSITE" id="PS51986">
    <property type="entry name" value="GS_BETA_GRASP"/>
    <property type="match status" value="1"/>
</dbReference>
<feature type="binding site" evidence="5">
    <location>
        <position position="349"/>
    </location>
    <ligand>
        <name>L-glutamate</name>
        <dbReference type="ChEBI" id="CHEBI:29985"/>
    </ligand>
</feature>
<reference evidence="15 17" key="2">
    <citation type="submission" date="2020-08" db="EMBL/GenBank/DDBJ databases">
        <title>Genomic Encyclopedia of Type Strains, Phase III (KMG-III): the genomes of soil and plant-associated and newly described type strains.</title>
        <authorList>
            <person name="Whitman W."/>
        </authorList>
    </citation>
    <scope>NUCLEOTIDE SEQUENCE [LARGE SCALE GENOMIC DNA]</scope>
    <source>
        <strain evidence="15 17">CECT 8088</strain>
    </source>
</reference>
<dbReference type="GO" id="GO:0005524">
    <property type="term" value="F:ATP binding"/>
    <property type="evidence" value="ECO:0007669"/>
    <property type="project" value="UniProtKB-KW"/>
</dbReference>
<dbReference type="GO" id="GO:0016020">
    <property type="term" value="C:membrane"/>
    <property type="evidence" value="ECO:0007669"/>
    <property type="project" value="TreeGrafter"/>
</dbReference>
<dbReference type="InterPro" id="IPR008146">
    <property type="entry name" value="Gln_synth_cat_dom"/>
</dbReference>
<dbReference type="EMBL" id="JACHXV010000004">
    <property type="protein sequence ID" value="MBB3173505.1"/>
    <property type="molecule type" value="Genomic_DNA"/>
</dbReference>
<comment type="subcellular location">
    <subcellularLocation>
        <location evidence="11">Cytoplasm</location>
    </subcellularLocation>
</comment>
<keyword evidence="17" id="KW-1185">Reference proteome</keyword>
<keyword evidence="11" id="KW-0963">Cytoplasm</keyword>
<feature type="modified residue" description="O-AMP-tyrosine" evidence="8">
    <location>
        <position position="419"/>
    </location>
</feature>
<dbReference type="InterPro" id="IPR001637">
    <property type="entry name" value="Gln_synth_I_adenylation_site"/>
</dbReference>
<dbReference type="EC" id="6.3.1.2" evidence="12"/>
<keyword evidence="6 12" id="KW-0067">ATP-binding</keyword>
<dbReference type="GO" id="GO:0004356">
    <property type="term" value="F:glutamine synthetase activity"/>
    <property type="evidence" value="ECO:0007669"/>
    <property type="project" value="UniProtKB-EC"/>
</dbReference>
<feature type="binding site" evidence="5">
    <location>
        <position position="381"/>
    </location>
    <ligand>
        <name>L-glutamate</name>
        <dbReference type="ChEBI" id="CHEBI:29985"/>
    </ligand>
</feature>
<feature type="domain" description="GS catalytic" evidence="14">
    <location>
        <begin position="127"/>
        <end position="490"/>
    </location>
</feature>
<keyword evidence="6 12" id="KW-0547">Nucleotide-binding</keyword>
<evidence type="ECO:0000313" key="18">
    <source>
        <dbReference type="Proteomes" id="UP000565205"/>
    </source>
</evidence>
<sequence length="490" mass="53767">MAKKPAASAAPAPSAGIPKADPAAVAKVMAMLNEHSVEYVDLRFTDPKGKWQHTTQHVSTIEPDVFTDGFMFDGSSIGGWKAINESDMILLPDASTAVMDPFAAKPQLILICDIVEPSTGQYYNRDPRSTAKLAEAYLKSTGLGDTAFFGPEAEFFVFDSVKFGVGPNFALYQLDSVEGPGASLKDYPEGNMGHRPVVKGGYFPVPPVDSENDLRAEMLSTMGEMGLAIEKHHHEVAQSQHELGTKFGPMVRMADEMQIYKYCIHNVAHSYGKTATFMPKPIYGDNGSGMHVHQSIWKDGKPTFAGNAYADLSDTALYYIGGIIKHAKALNAFTNPSTNSYKRLIPGFEAPVLLAYSARNRSASCRIPYATNPKAKRVEVRFPDPTANPYLAFAAMLMAGLDGILNKIHPGEAMDKDLYDLPPEELAEIPTVCGSLREALDSLAADHDFLLAGGVFTKDQIESYLELKWKDVYRFEHTPHPVEFEMYYSV</sequence>
<feature type="binding site" evidence="6">
    <location>
        <begin position="293"/>
        <end position="295"/>
    </location>
    <ligand>
        <name>ATP</name>
        <dbReference type="ChEBI" id="CHEBI:30616"/>
    </ligand>
</feature>
<dbReference type="Pfam" id="PF00120">
    <property type="entry name" value="Gln-synt_C"/>
    <property type="match status" value="1"/>
</dbReference>
<keyword evidence="8" id="KW-0597">Phosphoprotein</keyword>
<comment type="cofactor">
    <cofactor evidence="7">
        <name>Mg(2+)</name>
        <dbReference type="ChEBI" id="CHEBI:18420"/>
    </cofactor>
    <text evidence="7">Binds 2 Mg(2+) ions per subunit.</text>
</comment>
<feature type="binding site" evidence="7">
    <location>
        <position position="152"/>
    </location>
    <ligand>
        <name>Mg(2+)</name>
        <dbReference type="ChEBI" id="CHEBI:18420"/>
        <label>1</label>
    </ligand>
</feature>
<dbReference type="Gene3D" id="3.10.20.70">
    <property type="entry name" value="Glutamine synthetase, N-terminal domain"/>
    <property type="match status" value="1"/>
</dbReference>
<keyword evidence="4" id="KW-0535">Nitrogen fixation</keyword>
<keyword evidence="7" id="KW-0479">Metal-binding</keyword>
<keyword evidence="7" id="KW-0460">Magnesium</keyword>
<dbReference type="PANTHER" id="PTHR43407:SF2">
    <property type="entry name" value="GLUTAMINE SYNTHETASE"/>
    <property type="match status" value="1"/>
</dbReference>
<dbReference type="InterPro" id="IPR014746">
    <property type="entry name" value="Gln_synth/guanido_kin_cat_dom"/>
</dbReference>
<dbReference type="SUPFAM" id="SSF54368">
    <property type="entry name" value="Glutamine synthetase, N-terminal domain"/>
    <property type="match status" value="1"/>
</dbReference>
<gene>
    <name evidence="16" type="primary">glnA</name>
    <name evidence="15" type="ORF">FHR90_001328</name>
    <name evidence="16" type="ORF">HUK83_04795</name>
</gene>
<dbReference type="SUPFAM" id="SSF55931">
    <property type="entry name" value="Glutamine synthetase/guanido kinase"/>
    <property type="match status" value="1"/>
</dbReference>
<dbReference type="FunFam" id="3.10.20.70:FF:000001">
    <property type="entry name" value="Glutamine synthetase"/>
    <property type="match status" value="1"/>
</dbReference>
<feature type="binding site" evidence="5">
    <location>
        <begin position="286"/>
        <end position="287"/>
    </location>
    <ligand>
        <name>L-glutamate</name>
        <dbReference type="ChEBI" id="CHEBI:29985"/>
    </ligand>
</feature>
<evidence type="ECO:0000256" key="1">
    <source>
        <dbReference type="ARBA" id="ARBA00003117"/>
    </source>
</evidence>
<dbReference type="Proteomes" id="UP000565205">
    <property type="component" value="Unassembled WGS sequence"/>
</dbReference>
<evidence type="ECO:0000256" key="10">
    <source>
        <dbReference type="RuleBase" id="RU000384"/>
    </source>
</evidence>
<evidence type="ECO:0000313" key="17">
    <source>
        <dbReference type="Proteomes" id="UP000557688"/>
    </source>
</evidence>
<evidence type="ECO:0000256" key="6">
    <source>
        <dbReference type="PIRSR" id="PIRSR604809-2"/>
    </source>
</evidence>
<comment type="catalytic activity">
    <reaction evidence="12">
        <text>L-glutamate + NH4(+) + ATP = L-glutamine + ADP + phosphate + H(+)</text>
        <dbReference type="Rhea" id="RHEA:16169"/>
        <dbReference type="ChEBI" id="CHEBI:15378"/>
        <dbReference type="ChEBI" id="CHEBI:28938"/>
        <dbReference type="ChEBI" id="CHEBI:29985"/>
        <dbReference type="ChEBI" id="CHEBI:30616"/>
        <dbReference type="ChEBI" id="CHEBI:43474"/>
        <dbReference type="ChEBI" id="CHEBI:58359"/>
        <dbReference type="ChEBI" id="CHEBI:456216"/>
        <dbReference type="EC" id="6.3.1.2"/>
    </reaction>
</comment>
<dbReference type="InterPro" id="IPR027302">
    <property type="entry name" value="Gln_synth_N_conserv_site"/>
</dbReference>
<dbReference type="InterPro" id="IPR004809">
    <property type="entry name" value="Gln_synth_I"/>
</dbReference>
<evidence type="ECO:0000313" key="15">
    <source>
        <dbReference type="EMBL" id="MBB3173505.1"/>
    </source>
</evidence>
<dbReference type="PROSITE" id="PS00181">
    <property type="entry name" value="GLNA_ATP"/>
    <property type="match status" value="1"/>
</dbReference>
<dbReference type="GO" id="GO:0019740">
    <property type="term" value="P:nitrogen utilization"/>
    <property type="evidence" value="ECO:0007669"/>
    <property type="project" value="TreeGrafter"/>
</dbReference>
<feature type="binding site" evidence="7">
    <location>
        <position position="235"/>
    </location>
    <ligand>
        <name>Mg(2+)</name>
        <dbReference type="ChEBI" id="CHEBI:18420"/>
        <label>1</label>
    </ligand>
</feature>
<feature type="binding site" evidence="7">
    <location>
        <position position="291"/>
    </location>
    <ligand>
        <name>Mg(2+)</name>
        <dbReference type="ChEBI" id="CHEBI:18420"/>
        <label>1</label>
    </ligand>
</feature>
<evidence type="ECO:0000313" key="16">
    <source>
        <dbReference type="EMBL" id="NVN29655.1"/>
    </source>
</evidence>
<evidence type="ECO:0000256" key="12">
    <source>
        <dbReference type="RuleBase" id="RU004356"/>
    </source>
</evidence>
<proteinExistence type="inferred from homology"/>
<feature type="binding site" evidence="7">
    <location>
        <position position="379"/>
    </location>
    <ligand>
        <name>Mg(2+)</name>
        <dbReference type="ChEBI" id="CHEBI:18420"/>
        <label>1</label>
    </ligand>
</feature>
<feature type="domain" description="GS beta-grasp" evidence="13">
    <location>
        <begin position="35"/>
        <end position="119"/>
    </location>
</feature>
<dbReference type="GO" id="GO:0006542">
    <property type="term" value="P:glutamine biosynthetic process"/>
    <property type="evidence" value="ECO:0007669"/>
    <property type="project" value="InterPro"/>
</dbReference>
<dbReference type="SMART" id="SM01230">
    <property type="entry name" value="Gln-synt_C"/>
    <property type="match status" value="1"/>
</dbReference>
<evidence type="ECO:0000256" key="4">
    <source>
        <dbReference type="ARBA" id="ARBA00023231"/>
    </source>
</evidence>
<dbReference type="PROSITE" id="PS51987">
    <property type="entry name" value="GS_CATALYTIC"/>
    <property type="match status" value="1"/>
</dbReference>
<comment type="similarity">
    <text evidence="2 9 10">Belongs to the glutamine synthetase family.</text>
</comment>
<evidence type="ECO:0000256" key="7">
    <source>
        <dbReference type="PIRSR" id="PIRSR604809-3"/>
    </source>
</evidence>
<comment type="caution">
    <text evidence="15">The sequence shown here is derived from an EMBL/GenBank/DDBJ whole genome shotgun (WGS) entry which is preliminary data.</text>
</comment>
<dbReference type="PANTHER" id="PTHR43407">
    <property type="entry name" value="GLUTAMINE SYNTHETASE"/>
    <property type="match status" value="1"/>
</dbReference>
<dbReference type="GO" id="GO:0046872">
    <property type="term" value="F:metal ion binding"/>
    <property type="evidence" value="ECO:0007669"/>
    <property type="project" value="UniProtKB-KW"/>
</dbReference>
<organism evidence="15 17">
    <name type="scientific">Endobacter medicaginis</name>
    <dbReference type="NCBI Taxonomy" id="1181271"/>
    <lineage>
        <taxon>Bacteria</taxon>
        <taxon>Pseudomonadati</taxon>
        <taxon>Pseudomonadota</taxon>
        <taxon>Alphaproteobacteria</taxon>
        <taxon>Acetobacterales</taxon>
        <taxon>Acetobacteraceae</taxon>
        <taxon>Endobacter</taxon>
    </lineage>
</organism>
<dbReference type="InterPro" id="IPR036651">
    <property type="entry name" value="Gln_synt_N_sf"/>
</dbReference>
<dbReference type="Proteomes" id="UP000557688">
    <property type="component" value="Unassembled WGS sequence"/>
</dbReference>
<evidence type="ECO:0000256" key="9">
    <source>
        <dbReference type="PROSITE-ProRule" id="PRU01330"/>
    </source>
</evidence>
<evidence type="ECO:0000256" key="11">
    <source>
        <dbReference type="RuleBase" id="RU000387"/>
    </source>
</evidence>
<evidence type="ECO:0000256" key="8">
    <source>
        <dbReference type="PIRSR" id="PIRSR604809-50"/>
    </source>
</evidence>
<name>A0A839UY01_9PROT</name>
<comment type="subunit">
    <text evidence="3">Oligomer of 12 subunits arranged in the form of two hexameric ring.</text>
</comment>
<evidence type="ECO:0000256" key="5">
    <source>
        <dbReference type="PIRSR" id="PIRSR604809-1"/>
    </source>
</evidence>
<comment type="subunit">
    <text evidence="11">Oligomer of 12 subunits arranged in the form of two hexagons.</text>
</comment>
<evidence type="ECO:0000259" key="14">
    <source>
        <dbReference type="PROSITE" id="PS51987"/>
    </source>
</evidence>
<dbReference type="PROSITE" id="PS00180">
    <property type="entry name" value="GLNA_1"/>
    <property type="match status" value="1"/>
</dbReference>
<dbReference type="GO" id="GO:0005737">
    <property type="term" value="C:cytoplasm"/>
    <property type="evidence" value="ECO:0007669"/>
    <property type="project" value="UniProtKB-SubCell"/>
</dbReference>
<reference evidence="16 18" key="1">
    <citation type="submission" date="2020-06" db="EMBL/GenBank/DDBJ databases">
        <title>Description of novel acetic acid bacteria.</title>
        <authorList>
            <person name="Sombolestani A."/>
        </authorList>
    </citation>
    <scope>NUCLEOTIDE SEQUENCE [LARGE SCALE GENOMIC DNA]</scope>
    <source>
        <strain evidence="16 18">LMG 26838</strain>
    </source>
</reference>
<dbReference type="Gene3D" id="3.30.590.10">
    <property type="entry name" value="Glutamine synthetase/guanido kinase, catalytic domain"/>
    <property type="match status" value="1"/>
</dbReference>
<comment type="function">
    <text evidence="1">Catalyzes the ATP-dependent biosynthesis of glutamine from glutamate and ammonia.</text>
</comment>
<feature type="binding site" evidence="7">
    <location>
        <position position="242"/>
    </location>
    <ligand>
        <name>Mg(2+)</name>
        <dbReference type="ChEBI" id="CHEBI:18420"/>
        <label>1</label>
    </ligand>
</feature>